<proteinExistence type="predicted"/>
<dbReference type="GeneID" id="28964239"/>
<protein>
    <submittedName>
        <fullName evidence="1">Uncharacterized protein</fullName>
    </submittedName>
</protein>
<dbReference type="VEuPathDB" id="FungiDB:I303_00540"/>
<reference evidence="2" key="2">
    <citation type="submission" date="2013-07" db="EMBL/GenBank/DDBJ databases">
        <authorList>
            <consortium name="The Broad Institute Genome Sequencing Platform"/>
            <person name="Cuomo C."/>
            <person name="Litvintseva A."/>
            <person name="Chen Y."/>
            <person name="Heitman J."/>
            <person name="Sun S."/>
            <person name="Springer D."/>
            <person name="Dromer F."/>
            <person name="Young S.K."/>
            <person name="Zeng Q."/>
            <person name="Gargeya S."/>
            <person name="Fitzgerald M."/>
            <person name="Abouelleil A."/>
            <person name="Alvarado L."/>
            <person name="Berlin A.M."/>
            <person name="Chapman S.B."/>
            <person name="Dewar J."/>
            <person name="Goldberg J."/>
            <person name="Griggs A."/>
            <person name="Gujja S."/>
            <person name="Hansen M."/>
            <person name="Howarth C."/>
            <person name="Imamovic A."/>
            <person name="Larimer J."/>
            <person name="McCowan C."/>
            <person name="Murphy C."/>
            <person name="Pearson M."/>
            <person name="Priest M."/>
            <person name="Roberts A."/>
            <person name="Saif S."/>
            <person name="Shea T."/>
            <person name="Sykes S."/>
            <person name="Wortman J."/>
            <person name="Nusbaum C."/>
            <person name="Birren B."/>
        </authorList>
    </citation>
    <scope>NUCLEOTIDE SEQUENCE</scope>
    <source>
        <strain evidence="2">CBS 10117</strain>
    </source>
</reference>
<reference evidence="1" key="1">
    <citation type="submission" date="2013-07" db="EMBL/GenBank/DDBJ databases">
        <title>The Genome Sequence of Cryptococcus dejecticola CBS10117.</title>
        <authorList>
            <consortium name="The Broad Institute Genome Sequencing Platform"/>
            <person name="Cuomo C."/>
            <person name="Litvintseva A."/>
            <person name="Chen Y."/>
            <person name="Heitman J."/>
            <person name="Sun S."/>
            <person name="Springer D."/>
            <person name="Dromer F."/>
            <person name="Young S.K."/>
            <person name="Zeng Q."/>
            <person name="Gargeya S."/>
            <person name="Fitzgerald M."/>
            <person name="Abouelleil A."/>
            <person name="Alvarado L."/>
            <person name="Berlin A.M."/>
            <person name="Chapman S.B."/>
            <person name="Dewar J."/>
            <person name="Goldberg J."/>
            <person name="Griggs A."/>
            <person name="Gujja S."/>
            <person name="Hansen M."/>
            <person name="Howarth C."/>
            <person name="Imamovic A."/>
            <person name="Larimer J."/>
            <person name="McCowan C."/>
            <person name="Murphy C."/>
            <person name="Pearson M."/>
            <person name="Priest M."/>
            <person name="Roberts A."/>
            <person name="Saif S."/>
            <person name="Shea T."/>
            <person name="Sykes S."/>
            <person name="Wortman J."/>
            <person name="Nusbaum C."/>
            <person name="Birren B."/>
        </authorList>
    </citation>
    <scope>NUCLEOTIDE SEQUENCE [LARGE SCALE GENOMIC DNA]</scope>
    <source>
        <strain evidence="1">CBS 10117</strain>
    </source>
</reference>
<dbReference type="Proteomes" id="UP000078595">
    <property type="component" value="Chromosome 1"/>
</dbReference>
<evidence type="ECO:0000313" key="1">
    <source>
        <dbReference type="EMBL" id="OBR88723.1"/>
    </source>
</evidence>
<dbReference type="EMBL" id="CP144530">
    <property type="protein sequence ID" value="WWC58004.1"/>
    <property type="molecule type" value="Genomic_DNA"/>
</dbReference>
<evidence type="ECO:0000313" key="2">
    <source>
        <dbReference type="EMBL" id="WWC58004.1"/>
    </source>
</evidence>
<gene>
    <name evidence="1" type="ORF">I303_00540</name>
    <name evidence="2" type="ORF">I303_100539</name>
</gene>
<name>A0A1A6AFB9_9TREE</name>
<dbReference type="KEGG" id="kdj:28964239"/>
<reference evidence="2" key="3">
    <citation type="submission" date="2024-02" db="EMBL/GenBank/DDBJ databases">
        <title>Comparative genomics of Cryptococcus and Kwoniella reveals pathogenesis evolution and contrasting modes of karyotype evolution via chromosome fusion or intercentromeric recombination.</title>
        <authorList>
            <person name="Coelho M.A."/>
            <person name="David-Palma M."/>
            <person name="Shea T."/>
            <person name="Bowers K."/>
            <person name="McGinley-Smith S."/>
            <person name="Mohammad A.W."/>
            <person name="Gnirke A."/>
            <person name="Yurkov A.M."/>
            <person name="Nowrousian M."/>
            <person name="Sun S."/>
            <person name="Cuomo C.A."/>
            <person name="Heitman J."/>
        </authorList>
    </citation>
    <scope>NUCLEOTIDE SEQUENCE</scope>
    <source>
        <strain evidence="2">CBS 10117</strain>
    </source>
</reference>
<evidence type="ECO:0000313" key="3">
    <source>
        <dbReference type="Proteomes" id="UP000078595"/>
    </source>
</evidence>
<sequence>MSDLGYPYSYICTLTADGTELNTAFYQRKVKRLVTFPWRSMEQGHLPTPSGTQISEILAAVDQETPYLGGTNTNAAIEVRRGFSKTGDQWDIEEYKDVTSGDWLHMLTDPASRVVIDDLKEHRRKLRENTHSQALSPPDLCANIKPSLAHSPDEQLQTSQR</sequence>
<keyword evidence="3" id="KW-1185">Reference proteome</keyword>
<dbReference type="RefSeq" id="XP_018266565.1">
    <property type="nucleotide sequence ID" value="XM_018403911.1"/>
</dbReference>
<organism evidence="1">
    <name type="scientific">Kwoniella dejecticola CBS 10117</name>
    <dbReference type="NCBI Taxonomy" id="1296121"/>
    <lineage>
        <taxon>Eukaryota</taxon>
        <taxon>Fungi</taxon>
        <taxon>Dikarya</taxon>
        <taxon>Basidiomycota</taxon>
        <taxon>Agaricomycotina</taxon>
        <taxon>Tremellomycetes</taxon>
        <taxon>Tremellales</taxon>
        <taxon>Cryptococcaceae</taxon>
        <taxon>Kwoniella</taxon>
    </lineage>
</organism>
<dbReference type="EMBL" id="KI894027">
    <property type="protein sequence ID" value="OBR88723.1"/>
    <property type="molecule type" value="Genomic_DNA"/>
</dbReference>
<dbReference type="AlphaFoldDB" id="A0A1A6AFB9"/>
<accession>A0A1A6AFB9</accession>